<evidence type="ECO:0000313" key="19">
    <source>
        <dbReference type="Proteomes" id="UP000078383"/>
    </source>
</evidence>
<evidence type="ECO:0000256" key="15">
    <source>
        <dbReference type="RuleBase" id="RU004016"/>
    </source>
</evidence>
<dbReference type="GO" id="GO:0006508">
    <property type="term" value="P:proteolysis"/>
    <property type="evidence" value="ECO:0007669"/>
    <property type="project" value="UniProtKB-KW"/>
</dbReference>
<keyword evidence="16" id="KW-1133">Transmembrane helix</keyword>
<accession>A0A174ZV69</accession>
<evidence type="ECO:0000256" key="7">
    <source>
        <dbReference type="ARBA" id="ARBA00022729"/>
    </source>
</evidence>
<dbReference type="GO" id="GO:0071555">
    <property type="term" value="P:cell wall organization"/>
    <property type="evidence" value="ECO:0007669"/>
    <property type="project" value="UniProtKB-KW"/>
</dbReference>
<dbReference type="Gene3D" id="2.60.410.10">
    <property type="entry name" value="D-Ala-D-Ala carboxypeptidase, C-terminal domain"/>
    <property type="match status" value="1"/>
</dbReference>
<keyword evidence="9" id="KW-0133">Cell shape</keyword>
<comment type="pathway">
    <text evidence="2">Cell wall biogenesis; peptidoglycan biosynthesis.</text>
</comment>
<dbReference type="UniPathway" id="UPA00219"/>
<feature type="active site" description="Acyl-ester intermediate" evidence="13">
    <location>
        <position position="93"/>
    </location>
</feature>
<dbReference type="PANTHER" id="PTHR21581">
    <property type="entry name" value="D-ALANYL-D-ALANINE CARBOXYPEPTIDASE"/>
    <property type="match status" value="1"/>
</dbReference>
<keyword evidence="5 18" id="KW-0121">Carboxypeptidase</keyword>
<proteinExistence type="inferred from homology"/>
<sequence length="452" mass="51385">MIEFKKWYFRIYLFFVRILIVSMIIGISFPVHVFGTTSDHTGQNWKINVSSNERQVVPDELKQLYALSAVLMDADSGRILFSKNGQEERAMASTTKIMTCILALESSIMDSENQIVTVSDQAAAQPKVHLGMVAGERFYLKDLLYSLMLESHNDSGVAIAEAVAGSVEKFADLMNQKARTIGCYSTYFITPNGLDAADSNGIHHTTAEDLARIMRYCIMNSKKQEDFLTITRTETYQFQDVEGKRSFSCYNHNAFLNMMDGALSGKTGFTSDAGYCYVGALRRDERTFIVALLACGWPNNKSYKWSDMRTLMTYALDHYQYKTFEIELPVRQIFINNGVKARSDTIAYPGKNGTKISLTANLTPVSFLLKEDETISVDYEIPDQLDAPVRKGMQVGRIRCTLNDKLIREYPVYTTQNAEKRTFKKCVEYIFHLFSIQNSYQKAENIKKDQAR</sequence>
<dbReference type="RefSeq" id="WP_055172471.1">
    <property type="nucleotide sequence ID" value="NZ_CZBX01000007.1"/>
</dbReference>
<name>A0A174ZV69_9FIRM</name>
<dbReference type="SUPFAM" id="SSF69189">
    <property type="entry name" value="Penicillin-binding protein associated domain"/>
    <property type="match status" value="1"/>
</dbReference>
<dbReference type="Pfam" id="PF07943">
    <property type="entry name" value="PBP5_C"/>
    <property type="match status" value="1"/>
</dbReference>
<evidence type="ECO:0000256" key="10">
    <source>
        <dbReference type="ARBA" id="ARBA00022984"/>
    </source>
</evidence>
<dbReference type="PANTHER" id="PTHR21581:SF33">
    <property type="entry name" value="D-ALANYL-D-ALANINE CARBOXYPEPTIDASE DACB"/>
    <property type="match status" value="1"/>
</dbReference>
<evidence type="ECO:0000256" key="14">
    <source>
        <dbReference type="PIRSR" id="PIRSR618044-2"/>
    </source>
</evidence>
<comment type="catalytic activity">
    <reaction evidence="12">
        <text>Preferential cleavage: (Ac)2-L-Lys-D-Ala-|-D-Ala. Also transpeptidation of peptidyl-alanyl moieties that are N-acyl substituents of D-alanine.</text>
        <dbReference type="EC" id="3.4.16.4"/>
    </reaction>
</comment>
<keyword evidence="16" id="KW-0812">Transmembrane</keyword>
<dbReference type="InterPro" id="IPR001967">
    <property type="entry name" value="Peptidase_S11_N"/>
</dbReference>
<dbReference type="GO" id="GO:0009252">
    <property type="term" value="P:peptidoglycan biosynthetic process"/>
    <property type="evidence" value="ECO:0007669"/>
    <property type="project" value="UniProtKB-UniPathway"/>
</dbReference>
<keyword evidence="8 18" id="KW-0378">Hydrolase</keyword>
<dbReference type="Gene3D" id="3.40.710.10">
    <property type="entry name" value="DD-peptidase/beta-lactamase superfamily"/>
    <property type="match status" value="1"/>
</dbReference>
<feature type="binding site" evidence="14">
    <location>
        <position position="266"/>
    </location>
    <ligand>
        <name>substrate</name>
    </ligand>
</feature>
<dbReference type="OrthoDB" id="9791132at2"/>
<dbReference type="InterPro" id="IPR015956">
    <property type="entry name" value="Peniciliin-bd_prot_C_sf"/>
</dbReference>
<dbReference type="InterPro" id="IPR037167">
    <property type="entry name" value="Peptidase_S11_C_sf"/>
</dbReference>
<feature type="active site" evidence="13">
    <location>
        <position position="151"/>
    </location>
</feature>
<evidence type="ECO:0000256" key="6">
    <source>
        <dbReference type="ARBA" id="ARBA00022670"/>
    </source>
</evidence>
<dbReference type="InterPro" id="IPR012338">
    <property type="entry name" value="Beta-lactam/transpept-like"/>
</dbReference>
<protein>
    <recommendedName>
        <fullName evidence="4">serine-type D-Ala-D-Ala carboxypeptidase</fullName>
        <ecNumber evidence="4">3.4.16.4</ecNumber>
    </recommendedName>
</protein>
<reference evidence="18 19" key="1">
    <citation type="submission" date="2015-09" db="EMBL/GenBank/DDBJ databases">
        <authorList>
            <consortium name="Pathogen Informatics"/>
        </authorList>
    </citation>
    <scope>NUCLEOTIDE SEQUENCE [LARGE SCALE GENOMIC DNA]</scope>
    <source>
        <strain evidence="18 19">2789STDY5834889</strain>
    </source>
</reference>
<dbReference type="SUPFAM" id="SSF56601">
    <property type="entry name" value="beta-lactamase/transpeptidase-like"/>
    <property type="match status" value="1"/>
</dbReference>
<feature type="domain" description="Peptidase S11 D-Ala-D-Ala carboxypeptidase A C-terminal" evidence="17">
    <location>
        <begin position="324"/>
        <end position="420"/>
    </location>
</feature>
<evidence type="ECO:0000256" key="8">
    <source>
        <dbReference type="ARBA" id="ARBA00022801"/>
    </source>
</evidence>
<comment type="function">
    <text evidence="1">Removes C-terminal D-alanyl residues from sugar-peptide cell wall precursors.</text>
</comment>
<evidence type="ECO:0000256" key="16">
    <source>
        <dbReference type="SAM" id="Phobius"/>
    </source>
</evidence>
<evidence type="ECO:0000259" key="17">
    <source>
        <dbReference type="SMART" id="SM00936"/>
    </source>
</evidence>
<dbReference type="GO" id="GO:0009002">
    <property type="term" value="F:serine-type D-Ala-D-Ala carboxypeptidase activity"/>
    <property type="evidence" value="ECO:0007669"/>
    <property type="project" value="UniProtKB-EC"/>
</dbReference>
<evidence type="ECO:0000256" key="5">
    <source>
        <dbReference type="ARBA" id="ARBA00022645"/>
    </source>
</evidence>
<dbReference type="PRINTS" id="PR00725">
    <property type="entry name" value="DADACBPTASE1"/>
</dbReference>
<keyword evidence="16" id="KW-0472">Membrane</keyword>
<dbReference type="EC" id="3.4.16.4" evidence="4"/>
<evidence type="ECO:0000256" key="11">
    <source>
        <dbReference type="ARBA" id="ARBA00023316"/>
    </source>
</evidence>
<organism evidence="18 19">
    <name type="scientific">[Ruminococcus] torques</name>
    <dbReference type="NCBI Taxonomy" id="33039"/>
    <lineage>
        <taxon>Bacteria</taxon>
        <taxon>Bacillati</taxon>
        <taxon>Bacillota</taxon>
        <taxon>Clostridia</taxon>
        <taxon>Lachnospirales</taxon>
        <taxon>Lachnospiraceae</taxon>
        <taxon>Mediterraneibacter</taxon>
    </lineage>
</organism>
<dbReference type="Pfam" id="PF00768">
    <property type="entry name" value="Peptidase_S11"/>
    <property type="match status" value="1"/>
</dbReference>
<evidence type="ECO:0000256" key="3">
    <source>
        <dbReference type="ARBA" id="ARBA00007164"/>
    </source>
</evidence>
<dbReference type="InterPro" id="IPR012907">
    <property type="entry name" value="Peptidase_S11_C"/>
</dbReference>
<feature type="transmembrane region" description="Helical" evidence="16">
    <location>
        <begin position="12"/>
        <end position="34"/>
    </location>
</feature>
<dbReference type="InterPro" id="IPR018044">
    <property type="entry name" value="Peptidase_S11"/>
</dbReference>
<evidence type="ECO:0000256" key="2">
    <source>
        <dbReference type="ARBA" id="ARBA00004752"/>
    </source>
</evidence>
<dbReference type="AlphaFoldDB" id="A0A174ZV69"/>
<keyword evidence="6" id="KW-0645">Protease</keyword>
<evidence type="ECO:0000256" key="4">
    <source>
        <dbReference type="ARBA" id="ARBA00012448"/>
    </source>
</evidence>
<evidence type="ECO:0000256" key="13">
    <source>
        <dbReference type="PIRSR" id="PIRSR618044-1"/>
    </source>
</evidence>
<gene>
    <name evidence="18" type="primary">dacB_2</name>
    <name evidence="18" type="ORF">ERS852502_01670</name>
</gene>
<feature type="active site" description="Proton acceptor" evidence="13">
    <location>
        <position position="96"/>
    </location>
</feature>
<comment type="similarity">
    <text evidence="3 15">Belongs to the peptidase S11 family.</text>
</comment>
<keyword evidence="11" id="KW-0961">Cell wall biogenesis/degradation</keyword>
<keyword evidence="10" id="KW-0573">Peptidoglycan synthesis</keyword>
<evidence type="ECO:0000256" key="12">
    <source>
        <dbReference type="ARBA" id="ARBA00034000"/>
    </source>
</evidence>
<dbReference type="GO" id="GO:0008360">
    <property type="term" value="P:regulation of cell shape"/>
    <property type="evidence" value="ECO:0007669"/>
    <property type="project" value="UniProtKB-KW"/>
</dbReference>
<evidence type="ECO:0000256" key="1">
    <source>
        <dbReference type="ARBA" id="ARBA00003217"/>
    </source>
</evidence>
<dbReference type="Proteomes" id="UP000078383">
    <property type="component" value="Unassembled WGS sequence"/>
</dbReference>
<dbReference type="EMBL" id="CZBX01000007">
    <property type="protein sequence ID" value="CUQ87956.1"/>
    <property type="molecule type" value="Genomic_DNA"/>
</dbReference>
<keyword evidence="7" id="KW-0732">Signal</keyword>
<evidence type="ECO:0000313" key="18">
    <source>
        <dbReference type="EMBL" id="CUQ87956.1"/>
    </source>
</evidence>
<dbReference type="SMART" id="SM00936">
    <property type="entry name" value="PBP5_C"/>
    <property type="match status" value="1"/>
</dbReference>
<evidence type="ECO:0000256" key="9">
    <source>
        <dbReference type="ARBA" id="ARBA00022960"/>
    </source>
</evidence>